<dbReference type="InterPro" id="IPR012337">
    <property type="entry name" value="RNaseH-like_sf"/>
</dbReference>
<dbReference type="AlphaFoldDB" id="A0A8T2II08"/>
<dbReference type="SUPFAM" id="SSF53098">
    <property type="entry name" value="Ribonuclease H-like"/>
    <property type="match status" value="1"/>
</dbReference>
<keyword evidence="4" id="KW-1185">Reference proteome</keyword>
<dbReference type="InterPro" id="IPR008906">
    <property type="entry name" value="HATC_C_dom"/>
</dbReference>
<dbReference type="GO" id="GO:0046983">
    <property type="term" value="F:protein dimerization activity"/>
    <property type="evidence" value="ECO:0007669"/>
    <property type="project" value="InterPro"/>
</dbReference>
<dbReference type="PANTHER" id="PTHR45749">
    <property type="match status" value="1"/>
</dbReference>
<proteinExistence type="predicted"/>
<feature type="compositionally biased region" description="Polar residues" evidence="1">
    <location>
        <begin position="44"/>
        <end position="58"/>
    </location>
</feature>
<protein>
    <recommendedName>
        <fullName evidence="2">TTF-type domain-containing protein</fullName>
    </recommendedName>
</protein>
<feature type="compositionally biased region" description="Acidic residues" evidence="1">
    <location>
        <begin position="83"/>
        <end position="97"/>
    </location>
</feature>
<dbReference type="OrthoDB" id="9950531at2759"/>
<dbReference type="InterPro" id="IPR025398">
    <property type="entry name" value="DUF4371"/>
</dbReference>
<dbReference type="InterPro" id="IPR006580">
    <property type="entry name" value="Znf_TTF"/>
</dbReference>
<feature type="domain" description="TTF-type" evidence="2">
    <location>
        <begin position="167"/>
        <end position="252"/>
    </location>
</feature>
<evidence type="ECO:0000313" key="3">
    <source>
        <dbReference type="EMBL" id="KAG8429796.1"/>
    </source>
</evidence>
<sequence>MVKRKKLSGAQYKKICERKAAASAKQKGAILKFLSEDAAGAGCSQGTEESSGITTQSEPLALLSGESDASEKSPSSPTPLGVETEEHEVTEQPVPEEEMIEQNMPEVETIEPSHQCIEFNSALLRDPALWMEMSNKLRHFLVSHGPQQVNKFQFPKDSYKRSFHRRYYRRELPNLESVDRPLLQYSESRNAIFCFCCKLFPSKAAVSVLCTTGYNDWKNITRLLSTHEKADYHTRNKELVMSETQHWRKVLKRLIILVRTLAMQNIAFRGRSKKLYERSNGNFLKFVEAMSEFDAVLEKHVKRIVNKETHNHYLGPGIQNEIIDLLAVQIRKMILVQRNAAKYYSIILDCTPDISHKEQMTLMVRFVTATEDPESGSENVSIKEHFLSFIEVDDTTGAGMTKVLLKYLETFQMDLQDMRGQGYDNGSNMKGKSKGVQAQVRGLNPRAFYVPCNSHSLNLVISDAATSCVEAVGFFGIIQSLYVFFSASTQRWNVLKQHLATTHQWFTLKPLSTTRWESRIDAVKAVRNQLGNIDDALTAVMEDPTLTGTTKSKTISDVRGLQKKICNFKFVCGLVVWYNILFEVNITSKRLQDMEADLSGAVEQIENTRLYLRNYRSDEKFEDVINTAKKLAEELGIDGNFPLEQCERVRHTTRQFDYESRDEPVTDPKQRFKVDFFFLVLDRVWESLNDRFEQLKEHSSMFGLLYTIPKVMDSSREDIRQQCDHLEKALSHDSQRDIDAEELCYELYALCRYLPTDCKTPRAVLEYICKTKMSTIFPNVCVAIRILLTLPVTVASGERSFSKLKLIKTYLRSTMTQERLVGLATISIEHELAHSLDLDEAIQAFASQKARRAPL</sequence>
<dbReference type="Pfam" id="PF05699">
    <property type="entry name" value="Dimer_Tnp_hAT"/>
    <property type="match status" value="1"/>
</dbReference>
<dbReference type="SMART" id="SM00597">
    <property type="entry name" value="ZnF_TTF"/>
    <property type="match status" value="1"/>
</dbReference>
<comment type="caution">
    <text evidence="3">The sequence shown here is derived from an EMBL/GenBank/DDBJ whole genome shotgun (WGS) entry which is preliminary data.</text>
</comment>
<dbReference type="PANTHER" id="PTHR45749:SF35">
    <property type="entry name" value="AC-LIKE TRANSPOSASE-RELATED"/>
    <property type="match status" value="1"/>
</dbReference>
<reference evidence="3" key="1">
    <citation type="thesis" date="2020" institute="ProQuest LLC" country="789 East Eisenhower Parkway, Ann Arbor, MI, USA">
        <title>Comparative Genomics and Chromosome Evolution.</title>
        <authorList>
            <person name="Mudd A.B."/>
        </authorList>
    </citation>
    <scope>NUCLEOTIDE SEQUENCE</scope>
    <source>
        <strain evidence="3">Female2</strain>
        <tissue evidence="3">Blood</tissue>
    </source>
</reference>
<dbReference type="Pfam" id="PF14291">
    <property type="entry name" value="DUF4371"/>
    <property type="match status" value="1"/>
</dbReference>
<evidence type="ECO:0000259" key="2">
    <source>
        <dbReference type="SMART" id="SM00597"/>
    </source>
</evidence>
<dbReference type="EMBL" id="JAACNH010002737">
    <property type="protein sequence ID" value="KAG8429796.1"/>
    <property type="molecule type" value="Genomic_DNA"/>
</dbReference>
<feature type="region of interest" description="Disordered" evidence="1">
    <location>
        <begin position="39"/>
        <end position="97"/>
    </location>
</feature>
<evidence type="ECO:0000313" key="4">
    <source>
        <dbReference type="Proteomes" id="UP000812440"/>
    </source>
</evidence>
<organism evidence="3 4">
    <name type="scientific">Hymenochirus boettgeri</name>
    <name type="common">Congo dwarf clawed frog</name>
    <dbReference type="NCBI Taxonomy" id="247094"/>
    <lineage>
        <taxon>Eukaryota</taxon>
        <taxon>Metazoa</taxon>
        <taxon>Chordata</taxon>
        <taxon>Craniata</taxon>
        <taxon>Vertebrata</taxon>
        <taxon>Euteleostomi</taxon>
        <taxon>Amphibia</taxon>
        <taxon>Batrachia</taxon>
        <taxon>Anura</taxon>
        <taxon>Pipoidea</taxon>
        <taxon>Pipidae</taxon>
        <taxon>Pipinae</taxon>
        <taxon>Hymenochirus</taxon>
    </lineage>
</organism>
<gene>
    <name evidence="3" type="ORF">GDO86_019188</name>
</gene>
<evidence type="ECO:0000256" key="1">
    <source>
        <dbReference type="SAM" id="MobiDB-lite"/>
    </source>
</evidence>
<accession>A0A8T2II08</accession>
<name>A0A8T2II08_9PIPI</name>
<dbReference type="Proteomes" id="UP000812440">
    <property type="component" value="Unassembled WGS sequence"/>
</dbReference>